<dbReference type="CDD" id="cd00180">
    <property type="entry name" value="PKc"/>
    <property type="match status" value="1"/>
</dbReference>
<dbReference type="InterPro" id="IPR003591">
    <property type="entry name" value="Leu-rich_rpt_typical-subtyp"/>
</dbReference>
<dbReference type="SUPFAM" id="SSF56112">
    <property type="entry name" value="Protein kinase-like (PK-like)"/>
    <property type="match status" value="2"/>
</dbReference>
<comment type="similarity">
    <text evidence="1">Belongs to the protein-tyrosine phosphatase family. Non-receptor class dual specificity subfamily.</text>
</comment>
<dbReference type="GO" id="GO:0043409">
    <property type="term" value="P:negative regulation of MAPK cascade"/>
    <property type="evidence" value="ECO:0007669"/>
    <property type="project" value="TreeGrafter"/>
</dbReference>
<comment type="caution">
    <text evidence="11">The sequence shown here is derived from an EMBL/GenBank/DDBJ whole genome shotgun (WGS) entry which is preliminary data.</text>
</comment>
<feature type="domain" description="Tyrosine-protein phosphatase" evidence="9">
    <location>
        <begin position="1415"/>
        <end position="1556"/>
    </location>
</feature>
<dbReference type="InterPro" id="IPR000719">
    <property type="entry name" value="Prot_kinase_dom"/>
</dbReference>
<evidence type="ECO:0000256" key="4">
    <source>
        <dbReference type="ARBA" id="ARBA00022801"/>
    </source>
</evidence>
<dbReference type="GO" id="GO:0017017">
    <property type="term" value="F:MAP kinase tyrosine/serine/threonine phosphatase activity"/>
    <property type="evidence" value="ECO:0007669"/>
    <property type="project" value="TreeGrafter"/>
</dbReference>
<dbReference type="SMART" id="SM00369">
    <property type="entry name" value="LRR_TYP"/>
    <property type="match status" value="3"/>
</dbReference>
<dbReference type="GO" id="GO:0005737">
    <property type="term" value="C:cytoplasm"/>
    <property type="evidence" value="ECO:0007669"/>
    <property type="project" value="TreeGrafter"/>
</dbReference>
<sequence length="1572" mass="173273">MGVLCGSANSHGGKIVTACVDTNSRSSRDLSRCPVDCTNGKQKGCAQHSRCSSSAEVEDVSLPEAILSANTIHISRLSESNRIKRLAGVGSSPAFGATAEGSTDHAKLPEAPGTASQKSPLPHAGEEARKNGQGQQQPQQDASFNGTSREASSVPKTLSTHALRIVSRVESIVQKCEGLEVERPTEEEKAMYEVLHALRRSSVGPLFLNHPEVSFSNRSCVICIPDFQQDEMIDGYRLRAAYNAGTIGRSYFATRDTATLSSRCMPKRSSTSSLYDDAAKGPIFRILKVISFVLRRRLLEEITAEQRVVVNIVHQNVLQINDVLNDEVKENMIVITDYHAKGNIGNYAGRLSHDPDKLRRILTEVAVGLRILHSHRVYHHNLKLDNVLESAEGHFCIADAGFWRLFAVQCPEDLVFNGELACLPPEVFDPQGAYATGEVNVVSDEAAAGVAAVDIWGFGVLMYRLAYGCDPVEIAECSYAQVREQLMNFDLNFPPHPHWSSAFDIEDAIRLCLQKEPSKRPNIVRLLQHPFFKQGMVRGPSSLMRNMSIMSSLAFSGQMVGSFGDRTMSAFALRGASMSNVAVPTHRTQQRNGFQVDAFLGEGRFSESMMVHLRRNPSKQFTFKLISKSILKQLHAPGRESWAREMRRQLVFARKVDHPNVMRFIDIVEDKKVNCFAVQDYMSNGAIEAVPPVKSDSTSPTLQDFLVDVLAGLVHLHDNNVAHLSLVPTNIFLCEHTLRYRIADFGPLFVTVDALADSIAEGASLYTLPSWVREQNPLHGPSVDMFFVGLLAASVLPELFKRVWAEVLDLEKDRAFDVDAVLAVVRNEKAQLTPTFISFVEDALKGRLEDARAALKHTYFKNLIFVQTLPKTVLEITEEELQNAVHSKPETRDEARMVEVLAQDPFQESQMLSSVGDATLHDSESCTEMSIVTGATGEKPTVLDFDGENLRCGQCDAELTVALYQCSDCDSYIRCGKCSVGDDHKNGHELVPFLIHTIEHSRDGANKAVLVQPSTVPDVHALETLEMTANFPVGSLTAHLAAQRAAERSSVVRSTGGSSIIKGIFGDMESVARLPDDVSEQSISLNINGRSLISFRGLGGTSGAGLHLGNGACSTSTGFNTASFPYPRMDSITPKDLGSLCLPTPSRLSLVKDKVGKKLALPKAAEMEDDDWQLELERCRNGNHTELQLYNYRLDEVPPGVYDPPLLQVVNLDISQNNLTSLPHELSFLIHLRKLVVSYNKLTDLPDSLGNLSELESFDASHNVLVDLPQTFMYLTYLTSVALDYNNFASIPDSLLDIVALPLCSSSSNMIENLSMATPQVSGARMESVVGNAPGSFFGGSSMCNSKTVIMSPKLKVIYLAANDSLTTFPSREQLQRFDDLTIALDNEPSLYKDYYEKNLDTELPNITVNWNKLYPDEIVPCLYCGSLRSAQSQMVYRKLSITYLLTVGRQLVPVPPEGGHHKVIVVDDIPGANISQSFQEAVDFIEESQLNKSGCLVHCFAGLSRSATTVIAYLMIKRGMRLDEAYRVTKKGRPAILPNKGFFDQLVTLDRELYPEPCRPLDIESLGRSEN</sequence>
<evidence type="ECO:0000313" key="12">
    <source>
        <dbReference type="Proteomes" id="UP000419144"/>
    </source>
</evidence>
<accession>A0A640KXJ0</accession>
<feature type="region of interest" description="Disordered" evidence="7">
    <location>
        <begin position="95"/>
        <end position="156"/>
    </location>
</feature>
<dbReference type="PROSITE" id="PS51450">
    <property type="entry name" value="LRR"/>
    <property type="match status" value="1"/>
</dbReference>
<dbReference type="InterPro" id="IPR011009">
    <property type="entry name" value="Kinase-like_dom_sf"/>
</dbReference>
<dbReference type="SMART" id="SM00195">
    <property type="entry name" value="DSPc"/>
    <property type="match status" value="1"/>
</dbReference>
<keyword evidence="2" id="KW-0433">Leucine-rich repeat</keyword>
<dbReference type="CDD" id="cd14498">
    <property type="entry name" value="DSP"/>
    <property type="match status" value="1"/>
</dbReference>
<evidence type="ECO:0000259" key="9">
    <source>
        <dbReference type="PROSITE" id="PS50054"/>
    </source>
</evidence>
<keyword evidence="5" id="KW-0904">Protein phosphatase</keyword>
<dbReference type="Pfam" id="PF00782">
    <property type="entry name" value="DSPc"/>
    <property type="match status" value="1"/>
</dbReference>
<dbReference type="GO" id="GO:0008330">
    <property type="term" value="F:protein tyrosine/threonine phosphatase activity"/>
    <property type="evidence" value="ECO:0007669"/>
    <property type="project" value="TreeGrafter"/>
</dbReference>
<evidence type="ECO:0000256" key="5">
    <source>
        <dbReference type="ARBA" id="ARBA00022912"/>
    </source>
</evidence>
<evidence type="ECO:0000256" key="2">
    <source>
        <dbReference type="ARBA" id="ARBA00022614"/>
    </source>
</evidence>
<dbReference type="PROSITE" id="PS50056">
    <property type="entry name" value="TYR_PHOSPHATASE_2"/>
    <property type="match status" value="1"/>
</dbReference>
<dbReference type="GO" id="GO:0033550">
    <property type="term" value="F:MAP kinase tyrosine phosphatase activity"/>
    <property type="evidence" value="ECO:0007669"/>
    <property type="project" value="TreeGrafter"/>
</dbReference>
<evidence type="ECO:0000259" key="10">
    <source>
        <dbReference type="PROSITE" id="PS50056"/>
    </source>
</evidence>
<evidence type="ECO:0000256" key="1">
    <source>
        <dbReference type="ARBA" id="ARBA00008601"/>
    </source>
</evidence>
<dbReference type="GO" id="GO:0005524">
    <property type="term" value="F:ATP binding"/>
    <property type="evidence" value="ECO:0007669"/>
    <property type="project" value="InterPro"/>
</dbReference>
<dbReference type="VEuPathDB" id="TriTrypDB:LtaPh_3420400"/>
<dbReference type="SMART" id="SM00364">
    <property type="entry name" value="LRR_BAC"/>
    <property type="match status" value="3"/>
</dbReference>
<feature type="domain" description="Protein kinase" evidence="8">
    <location>
        <begin position="594"/>
        <end position="907"/>
    </location>
</feature>
<keyword evidence="12" id="KW-1185">Reference proteome</keyword>
<evidence type="ECO:0000313" key="11">
    <source>
        <dbReference type="EMBL" id="GET92277.1"/>
    </source>
</evidence>
<dbReference type="SUPFAM" id="SSF52058">
    <property type="entry name" value="L domain-like"/>
    <property type="match status" value="1"/>
</dbReference>
<feature type="domain" description="Protein kinase" evidence="8">
    <location>
        <begin position="236"/>
        <end position="532"/>
    </location>
</feature>
<dbReference type="InterPro" id="IPR000340">
    <property type="entry name" value="Dual-sp_phosphatase_cat-dom"/>
</dbReference>
<dbReference type="InterPro" id="IPR001611">
    <property type="entry name" value="Leu-rich_rpt"/>
</dbReference>
<name>A0A640KXJ0_LEITA</name>
<dbReference type="InterPro" id="IPR032675">
    <property type="entry name" value="LRR_dom_sf"/>
</dbReference>
<reference evidence="11" key="1">
    <citation type="submission" date="2019-11" db="EMBL/GenBank/DDBJ databases">
        <title>Leishmania tarentolae CDS.</title>
        <authorList>
            <person name="Goto Y."/>
            <person name="Yamagishi J."/>
        </authorList>
    </citation>
    <scope>NUCLEOTIDE SEQUENCE [LARGE SCALE GENOMIC DNA]</scope>
    <source>
        <strain evidence="11">Parrot Tar II</strain>
    </source>
</reference>
<dbReference type="InterPro" id="IPR000387">
    <property type="entry name" value="Tyr_Pase_dom"/>
</dbReference>
<evidence type="ECO:0000256" key="3">
    <source>
        <dbReference type="ARBA" id="ARBA00022737"/>
    </source>
</evidence>
<dbReference type="PANTHER" id="PTHR10159">
    <property type="entry name" value="DUAL SPECIFICITY PROTEIN PHOSPHATASE"/>
    <property type="match status" value="1"/>
</dbReference>
<dbReference type="Gene3D" id="1.10.510.10">
    <property type="entry name" value="Transferase(Phosphotransferase) domain 1"/>
    <property type="match status" value="2"/>
</dbReference>
<dbReference type="Pfam" id="PF00069">
    <property type="entry name" value="Pkinase"/>
    <property type="match status" value="2"/>
</dbReference>
<organism evidence="11 12">
    <name type="scientific">Leishmania tarentolae</name>
    <name type="common">Sauroleishmania tarentolae</name>
    <dbReference type="NCBI Taxonomy" id="5689"/>
    <lineage>
        <taxon>Eukaryota</taxon>
        <taxon>Discoba</taxon>
        <taxon>Euglenozoa</taxon>
        <taxon>Kinetoplastea</taxon>
        <taxon>Metakinetoplastina</taxon>
        <taxon>Trypanosomatida</taxon>
        <taxon>Trypanosomatidae</taxon>
        <taxon>Leishmaniinae</taxon>
        <taxon>Leishmania</taxon>
        <taxon>lizard Leishmania</taxon>
    </lineage>
</organism>
<evidence type="ECO:0000256" key="6">
    <source>
        <dbReference type="ARBA" id="ARBA00048336"/>
    </source>
</evidence>
<comment type="catalytic activity">
    <reaction evidence="6">
        <text>O-phospho-L-threonyl-[protein] + H2O = L-threonyl-[protein] + phosphate</text>
        <dbReference type="Rhea" id="RHEA:47004"/>
        <dbReference type="Rhea" id="RHEA-COMP:11060"/>
        <dbReference type="Rhea" id="RHEA-COMP:11605"/>
        <dbReference type="ChEBI" id="CHEBI:15377"/>
        <dbReference type="ChEBI" id="CHEBI:30013"/>
        <dbReference type="ChEBI" id="CHEBI:43474"/>
        <dbReference type="ChEBI" id="CHEBI:61977"/>
        <dbReference type="EC" id="3.1.3.16"/>
    </reaction>
</comment>
<dbReference type="Gene3D" id="3.80.10.10">
    <property type="entry name" value="Ribonuclease Inhibitor"/>
    <property type="match status" value="1"/>
</dbReference>
<dbReference type="Proteomes" id="UP000419144">
    <property type="component" value="Unassembled WGS sequence"/>
</dbReference>
<keyword evidence="3" id="KW-0677">Repeat</keyword>
<dbReference type="PROSITE" id="PS50054">
    <property type="entry name" value="TYR_PHOSPHATASE_DUAL"/>
    <property type="match status" value="1"/>
</dbReference>
<dbReference type="PANTHER" id="PTHR10159:SF524">
    <property type="entry name" value="SPECIFICITY PROTEIN PHOSPHATASE, PUTATIVE-RELATED"/>
    <property type="match status" value="1"/>
</dbReference>
<dbReference type="InterPro" id="IPR029021">
    <property type="entry name" value="Prot-tyrosine_phosphatase-like"/>
</dbReference>
<feature type="compositionally biased region" description="Polar residues" evidence="7">
    <location>
        <begin position="141"/>
        <end position="156"/>
    </location>
</feature>
<dbReference type="PROSITE" id="PS50011">
    <property type="entry name" value="PROTEIN_KINASE_DOM"/>
    <property type="match status" value="2"/>
</dbReference>
<dbReference type="SUPFAM" id="SSF52799">
    <property type="entry name" value="(Phosphotyrosine protein) phosphatases II"/>
    <property type="match status" value="1"/>
</dbReference>
<dbReference type="Gene3D" id="3.90.190.10">
    <property type="entry name" value="Protein tyrosine phosphatase superfamily"/>
    <property type="match status" value="1"/>
</dbReference>
<proteinExistence type="inferred from homology"/>
<dbReference type="EMBL" id="BLBS01000054">
    <property type="protein sequence ID" value="GET92277.1"/>
    <property type="molecule type" value="Genomic_DNA"/>
</dbReference>
<dbReference type="GO" id="GO:0004722">
    <property type="term" value="F:protein serine/threonine phosphatase activity"/>
    <property type="evidence" value="ECO:0007669"/>
    <property type="project" value="UniProtKB-EC"/>
</dbReference>
<feature type="domain" description="Tyrosine specific protein phosphatases" evidence="10">
    <location>
        <begin position="1477"/>
        <end position="1538"/>
    </location>
</feature>
<dbReference type="OrthoDB" id="165342at2759"/>
<dbReference type="GO" id="GO:0004672">
    <property type="term" value="F:protein kinase activity"/>
    <property type="evidence" value="ECO:0007669"/>
    <property type="project" value="InterPro"/>
</dbReference>
<evidence type="ECO:0000256" key="7">
    <source>
        <dbReference type="SAM" id="MobiDB-lite"/>
    </source>
</evidence>
<dbReference type="Gene3D" id="3.30.200.20">
    <property type="entry name" value="Phosphorylase Kinase, domain 1"/>
    <property type="match status" value="1"/>
</dbReference>
<dbReference type="PROSITE" id="PS00383">
    <property type="entry name" value="TYR_PHOSPHATASE_1"/>
    <property type="match status" value="1"/>
</dbReference>
<dbReference type="InterPro" id="IPR016130">
    <property type="entry name" value="Tyr_Pase_AS"/>
</dbReference>
<dbReference type="Pfam" id="PF13855">
    <property type="entry name" value="LRR_8"/>
    <property type="match status" value="1"/>
</dbReference>
<gene>
    <name evidence="11" type="ORF">LtaPh_3420400</name>
</gene>
<dbReference type="FunFam" id="3.90.190.10:FF:000004">
    <property type="entry name" value="Protein phosphatase Slingshot homolog 2"/>
    <property type="match status" value="1"/>
</dbReference>
<keyword evidence="4" id="KW-0378">Hydrolase</keyword>
<protein>
    <submittedName>
        <fullName evidence="11">Dual specificity protein phosphatase, putative</fullName>
    </submittedName>
</protein>
<evidence type="ECO:0000259" key="8">
    <source>
        <dbReference type="PROSITE" id="PS50011"/>
    </source>
</evidence>
<dbReference type="InterPro" id="IPR020422">
    <property type="entry name" value="TYR_PHOSPHATASE_DUAL_dom"/>
</dbReference>